<evidence type="ECO:0000256" key="1">
    <source>
        <dbReference type="ARBA" id="ARBA00004496"/>
    </source>
</evidence>
<dbReference type="NCBIfam" id="NF040964">
    <property type="entry name" value="MamK"/>
    <property type="match status" value="1"/>
</dbReference>
<accession>A0A518EST3</accession>
<dbReference type="GO" id="GO:0005737">
    <property type="term" value="C:cytoplasm"/>
    <property type="evidence" value="ECO:0007669"/>
    <property type="project" value="UniProtKB-SubCell"/>
</dbReference>
<dbReference type="RefSeq" id="WP_145197971.1">
    <property type="nucleotide sequence ID" value="NZ_CP036434.1"/>
</dbReference>
<protein>
    <submittedName>
        <fullName evidence="5">MamK-like protein</fullName>
    </submittedName>
</protein>
<keyword evidence="2" id="KW-0963">Cytoplasm</keyword>
<dbReference type="OrthoDB" id="245310at2"/>
<keyword evidence="3" id="KW-0547">Nucleotide-binding</keyword>
<sequence length="360" mass="39541">MTDITTDASESVDAGSPKKDHGVLYLGIDLGTSRTSVSASNGIRETIESFVGYPKDPVARKLLKKDVLFGEEARGKRLSLNLHRPLEHGVLKFNADGSEDKEGRRAAMDLVKEIVRLARPRKDELVYAVIGVPAQAQINNKDAILQAARESVDSVMLCSEPFSVAYGLDMLEDVLVIDIGAGTVDLCRMHGTMPEESDQITMETAGDFVDAELGKEIAAAFPEAQFTKQMLKELKERYSTVDKTTEPILVRFPVNGKPTEFDITEQMRTACQRIVPPIVEGLGELIGTFDPEFQDRLKNRVLLAGGGSQIKGLDRAITAEMHRNLGSGNVIRIEEPIYGGANGALKIAHDMPEDYWEQLK</sequence>
<dbReference type="Pfam" id="PF06723">
    <property type="entry name" value="MreB_Mbl"/>
    <property type="match status" value="1"/>
</dbReference>
<evidence type="ECO:0000313" key="5">
    <source>
        <dbReference type="EMBL" id="QDV07157.1"/>
    </source>
</evidence>
<dbReference type="InterPro" id="IPR043129">
    <property type="entry name" value="ATPase_NBD"/>
</dbReference>
<dbReference type="AlphaFoldDB" id="A0A518EST3"/>
<proteinExistence type="predicted"/>
<dbReference type="Proteomes" id="UP000320390">
    <property type="component" value="Chromosome"/>
</dbReference>
<evidence type="ECO:0000256" key="3">
    <source>
        <dbReference type="ARBA" id="ARBA00022741"/>
    </source>
</evidence>
<evidence type="ECO:0000313" key="6">
    <source>
        <dbReference type="Proteomes" id="UP000320390"/>
    </source>
</evidence>
<organism evidence="5 6">
    <name type="scientific">Saltatorellus ferox</name>
    <dbReference type="NCBI Taxonomy" id="2528018"/>
    <lineage>
        <taxon>Bacteria</taxon>
        <taxon>Pseudomonadati</taxon>
        <taxon>Planctomycetota</taxon>
        <taxon>Planctomycetia</taxon>
        <taxon>Planctomycetia incertae sedis</taxon>
        <taxon>Saltatorellus</taxon>
    </lineage>
</organism>
<keyword evidence="6" id="KW-1185">Reference proteome</keyword>
<evidence type="ECO:0000256" key="2">
    <source>
        <dbReference type="ARBA" id="ARBA00022490"/>
    </source>
</evidence>
<dbReference type="CDD" id="cd24009">
    <property type="entry name" value="ASKHA_NBD_MamK"/>
    <property type="match status" value="1"/>
</dbReference>
<evidence type="ECO:0000256" key="4">
    <source>
        <dbReference type="ARBA" id="ARBA00022840"/>
    </source>
</evidence>
<dbReference type="EMBL" id="CP036434">
    <property type="protein sequence ID" value="QDV07157.1"/>
    <property type="molecule type" value="Genomic_DNA"/>
</dbReference>
<dbReference type="Gene3D" id="3.30.420.40">
    <property type="match status" value="2"/>
</dbReference>
<dbReference type="PANTHER" id="PTHR42749:SF1">
    <property type="entry name" value="CELL SHAPE-DETERMINING PROTEIN MREB"/>
    <property type="match status" value="1"/>
</dbReference>
<dbReference type="GO" id="GO:0005524">
    <property type="term" value="F:ATP binding"/>
    <property type="evidence" value="ECO:0007669"/>
    <property type="project" value="UniProtKB-KW"/>
</dbReference>
<comment type="subcellular location">
    <subcellularLocation>
        <location evidence="1">Cytoplasm</location>
    </subcellularLocation>
</comment>
<name>A0A518EST3_9BACT</name>
<dbReference type="SUPFAM" id="SSF53067">
    <property type="entry name" value="Actin-like ATPase domain"/>
    <property type="match status" value="2"/>
</dbReference>
<gene>
    <name evidence="5" type="ORF">Poly30_26760</name>
</gene>
<dbReference type="InterPro" id="IPR056546">
    <property type="entry name" value="MreB_MamK-like"/>
</dbReference>
<dbReference type="PANTHER" id="PTHR42749">
    <property type="entry name" value="CELL SHAPE-DETERMINING PROTEIN MREB"/>
    <property type="match status" value="1"/>
</dbReference>
<reference evidence="5 6" key="1">
    <citation type="submission" date="2019-02" db="EMBL/GenBank/DDBJ databases">
        <title>Deep-cultivation of Planctomycetes and their phenomic and genomic characterization uncovers novel biology.</title>
        <authorList>
            <person name="Wiegand S."/>
            <person name="Jogler M."/>
            <person name="Boedeker C."/>
            <person name="Pinto D."/>
            <person name="Vollmers J."/>
            <person name="Rivas-Marin E."/>
            <person name="Kohn T."/>
            <person name="Peeters S.H."/>
            <person name="Heuer A."/>
            <person name="Rast P."/>
            <person name="Oberbeckmann S."/>
            <person name="Bunk B."/>
            <person name="Jeske O."/>
            <person name="Meyerdierks A."/>
            <person name="Storesund J.E."/>
            <person name="Kallscheuer N."/>
            <person name="Luecker S."/>
            <person name="Lage O.M."/>
            <person name="Pohl T."/>
            <person name="Merkel B.J."/>
            <person name="Hornburger P."/>
            <person name="Mueller R.-W."/>
            <person name="Bruemmer F."/>
            <person name="Labrenz M."/>
            <person name="Spormann A.M."/>
            <person name="Op den Camp H."/>
            <person name="Overmann J."/>
            <person name="Amann R."/>
            <person name="Jetten M.S.M."/>
            <person name="Mascher T."/>
            <person name="Medema M.H."/>
            <person name="Devos D.P."/>
            <person name="Kaster A.-K."/>
            <person name="Ovreas L."/>
            <person name="Rohde M."/>
            <person name="Galperin M.Y."/>
            <person name="Jogler C."/>
        </authorList>
    </citation>
    <scope>NUCLEOTIDE SEQUENCE [LARGE SCALE GENOMIC DNA]</scope>
    <source>
        <strain evidence="5 6">Poly30</strain>
    </source>
</reference>
<keyword evidence="4" id="KW-0067">ATP-binding</keyword>